<feature type="domain" description="Guanylate kinase-like" evidence="11">
    <location>
        <begin position="38"/>
        <end position="127"/>
    </location>
</feature>
<evidence type="ECO:0000256" key="3">
    <source>
        <dbReference type="ARBA" id="ARBA00022712"/>
    </source>
</evidence>
<dbReference type="GO" id="GO:0009824">
    <property type="term" value="F:AMP dimethylallyltransferase activity"/>
    <property type="evidence" value="ECO:0007669"/>
    <property type="project" value="UniProtKB-ARBA"/>
</dbReference>
<protein>
    <recommendedName>
        <fullName evidence="10">adenylate dimethylallyltransferase (ADP/ATP-dependent)</fullName>
        <ecNumber evidence="10">2.5.1.112</ecNumber>
    </recommendedName>
</protein>
<comment type="catalytic activity">
    <reaction evidence="8">
        <text>dimethylallyl diphosphate + ADP = N(6)-(dimethylallyl)adenosine 5'-diphosphate + diphosphate</text>
        <dbReference type="Rhea" id="RHEA:36327"/>
        <dbReference type="ChEBI" id="CHEBI:33019"/>
        <dbReference type="ChEBI" id="CHEBI:57623"/>
        <dbReference type="ChEBI" id="CHEBI:73533"/>
        <dbReference type="ChEBI" id="CHEBI:456216"/>
        <dbReference type="EC" id="2.5.1.112"/>
    </reaction>
</comment>
<keyword evidence="3" id="KW-0203">Cytokinin biosynthesis</keyword>
<evidence type="ECO:0000256" key="8">
    <source>
        <dbReference type="ARBA" id="ARBA00052386"/>
    </source>
</evidence>
<dbReference type="Proteomes" id="UP000188354">
    <property type="component" value="Chromosome LG01"/>
</dbReference>
<evidence type="ECO:0000256" key="10">
    <source>
        <dbReference type="ARBA" id="ARBA00066838"/>
    </source>
</evidence>
<evidence type="ECO:0000313" key="13">
    <source>
        <dbReference type="Proteomes" id="UP000188354"/>
    </source>
</evidence>
<dbReference type="Gene3D" id="1.10.287.890">
    <property type="entry name" value="Crystal structure of tRNA isopentenylpyrophosphate transferase (bh2366) domain"/>
    <property type="match status" value="1"/>
</dbReference>
<dbReference type="FunFam" id="1.10.287.890:FF:000002">
    <property type="entry name" value="Adenylate isopentenyltransferase 5, chloroplastic"/>
    <property type="match status" value="1"/>
</dbReference>
<dbReference type="OrthoDB" id="775260at2759"/>
<sequence>MNISITLSSAVCKPIVNFQPALTSLLNQHHQQQQQRKDKVVVIMGATGSGKSKLAIDLATHFPPAEIINSDKMQVYKGLDITTNKVTEEECRGVTHHLLSIVDDPNYNFTANDFCHHASLAIDSIVGRDGLPIIAGGSNSFIEALVNHDSTFRARYECCFLWVDVSLPILHSSLSSRVDRMIEAGQLDEVRQFFDHSISDYTRGVRRAIGVPEFDEFLREEGSTYGDQSKKKKLLEAAIAMTKVNNCKLASRQVQKINRLYTIWKKNTYRLNATESVFNKSAWDDDVAAKGRRILQKFLYDDACVLVPAGAPLSPSLPPAMAAITH</sequence>
<dbReference type="AlphaFoldDB" id="A0A4P1RUX3"/>
<keyword evidence="13" id="KW-1185">Reference proteome</keyword>
<dbReference type="PANTHER" id="PTHR11088:SF74">
    <property type="entry name" value="ADENYLATE ISOPENTENYLTRANSFERASE 5, CHLOROPLASTIC"/>
    <property type="match status" value="1"/>
</dbReference>
<dbReference type="PROSITE" id="PS50052">
    <property type="entry name" value="GUANYLATE_KINASE_2"/>
    <property type="match status" value="1"/>
</dbReference>
<dbReference type="Gramene" id="OIW18447">
    <property type="protein sequence ID" value="OIW18447"/>
    <property type="gene ID" value="TanjilG_13199"/>
</dbReference>
<dbReference type="GO" id="GO:0006400">
    <property type="term" value="P:tRNA modification"/>
    <property type="evidence" value="ECO:0007669"/>
    <property type="project" value="TreeGrafter"/>
</dbReference>
<comment type="similarity">
    <text evidence="1">Belongs to the IPP transferase family.</text>
</comment>
<evidence type="ECO:0000256" key="1">
    <source>
        <dbReference type="ARBA" id="ARBA00005842"/>
    </source>
</evidence>
<dbReference type="EC" id="2.5.1.112" evidence="10"/>
<dbReference type="SUPFAM" id="SSF52540">
    <property type="entry name" value="P-loop containing nucleoside triphosphate hydrolases"/>
    <property type="match status" value="1"/>
</dbReference>
<organism evidence="12 13">
    <name type="scientific">Lupinus angustifolius</name>
    <name type="common">Narrow-leaved blue lupine</name>
    <dbReference type="NCBI Taxonomy" id="3871"/>
    <lineage>
        <taxon>Eukaryota</taxon>
        <taxon>Viridiplantae</taxon>
        <taxon>Streptophyta</taxon>
        <taxon>Embryophyta</taxon>
        <taxon>Tracheophyta</taxon>
        <taxon>Spermatophyta</taxon>
        <taxon>Magnoliopsida</taxon>
        <taxon>eudicotyledons</taxon>
        <taxon>Gunneridae</taxon>
        <taxon>Pentapetalae</taxon>
        <taxon>rosids</taxon>
        <taxon>fabids</taxon>
        <taxon>Fabales</taxon>
        <taxon>Fabaceae</taxon>
        <taxon>Papilionoideae</taxon>
        <taxon>50 kb inversion clade</taxon>
        <taxon>genistoids sensu lato</taxon>
        <taxon>core genistoids</taxon>
        <taxon>Genisteae</taxon>
        <taxon>Lupinus</taxon>
    </lineage>
</organism>
<keyword evidence="6" id="KW-0809">Transit peptide</keyword>
<comment type="catalytic activity">
    <reaction evidence="7">
        <text>dimethylallyl diphosphate + ATP = N(6)-(dimethylallyl)adenosine 5'-triphosphate + diphosphate</text>
        <dbReference type="Rhea" id="RHEA:36331"/>
        <dbReference type="ChEBI" id="CHEBI:30616"/>
        <dbReference type="ChEBI" id="CHEBI:33019"/>
        <dbReference type="ChEBI" id="CHEBI:57623"/>
        <dbReference type="ChEBI" id="CHEBI:73532"/>
        <dbReference type="EC" id="2.5.1.112"/>
    </reaction>
</comment>
<keyword evidence="5" id="KW-0067">ATP-binding</keyword>
<evidence type="ECO:0000256" key="2">
    <source>
        <dbReference type="ARBA" id="ARBA00022679"/>
    </source>
</evidence>
<evidence type="ECO:0000256" key="4">
    <source>
        <dbReference type="ARBA" id="ARBA00022741"/>
    </source>
</evidence>
<dbReference type="GO" id="GO:0009691">
    <property type="term" value="P:cytokinin biosynthetic process"/>
    <property type="evidence" value="ECO:0007669"/>
    <property type="project" value="UniProtKB-KW"/>
</dbReference>
<dbReference type="GO" id="GO:0005739">
    <property type="term" value="C:mitochondrion"/>
    <property type="evidence" value="ECO:0007669"/>
    <property type="project" value="TreeGrafter"/>
</dbReference>
<name>A0A4P1RUX3_LUPAN</name>
<evidence type="ECO:0000256" key="6">
    <source>
        <dbReference type="ARBA" id="ARBA00022946"/>
    </source>
</evidence>
<comment type="function">
    <text evidence="9">Involved in cytokinin biosynthesis. Catalyzes the transfer of an isopentenyl group from dimethylallyl diphosphate (DMAPP) to ATP and ADP.</text>
</comment>
<gene>
    <name evidence="12" type="ORF">TanjilG_13199</name>
</gene>
<dbReference type="InterPro" id="IPR008144">
    <property type="entry name" value="Guanylate_kin-like_dom"/>
</dbReference>
<dbReference type="InterPro" id="IPR027417">
    <property type="entry name" value="P-loop_NTPase"/>
</dbReference>
<evidence type="ECO:0000259" key="11">
    <source>
        <dbReference type="PROSITE" id="PS50052"/>
    </source>
</evidence>
<dbReference type="PANTHER" id="PTHR11088">
    <property type="entry name" value="TRNA DIMETHYLALLYLTRANSFERASE"/>
    <property type="match status" value="1"/>
</dbReference>
<dbReference type="STRING" id="3871.A0A4P1RUX3"/>
<dbReference type="EMBL" id="CM007361">
    <property type="protein sequence ID" value="OIW18447.1"/>
    <property type="molecule type" value="Genomic_DNA"/>
</dbReference>
<evidence type="ECO:0000256" key="9">
    <source>
        <dbReference type="ARBA" id="ARBA00055191"/>
    </source>
</evidence>
<keyword evidence="4" id="KW-0547">Nucleotide-binding</keyword>
<evidence type="ECO:0000313" key="12">
    <source>
        <dbReference type="EMBL" id="OIW18447.1"/>
    </source>
</evidence>
<dbReference type="Gene3D" id="3.40.50.300">
    <property type="entry name" value="P-loop containing nucleotide triphosphate hydrolases"/>
    <property type="match status" value="1"/>
</dbReference>
<evidence type="ECO:0000256" key="5">
    <source>
        <dbReference type="ARBA" id="ARBA00022840"/>
    </source>
</evidence>
<evidence type="ECO:0000256" key="7">
    <source>
        <dbReference type="ARBA" id="ARBA00051744"/>
    </source>
</evidence>
<dbReference type="InterPro" id="IPR039657">
    <property type="entry name" value="Dimethylallyltransferase"/>
</dbReference>
<dbReference type="GO" id="GO:0052622">
    <property type="term" value="F:ATP/ADP dimethylallyltransferase activity"/>
    <property type="evidence" value="ECO:0007669"/>
    <property type="project" value="UniProtKB-EC"/>
</dbReference>
<dbReference type="GO" id="GO:0005524">
    <property type="term" value="F:ATP binding"/>
    <property type="evidence" value="ECO:0007669"/>
    <property type="project" value="UniProtKB-KW"/>
</dbReference>
<dbReference type="GO" id="GO:0052381">
    <property type="term" value="F:tRNA dimethylallyltransferase activity"/>
    <property type="evidence" value="ECO:0007669"/>
    <property type="project" value="TreeGrafter"/>
</dbReference>
<accession>A0A4P1RUX3</accession>
<proteinExistence type="inferred from homology"/>
<keyword evidence="2" id="KW-0808">Transferase</keyword>
<dbReference type="Pfam" id="PF01715">
    <property type="entry name" value="IPPT"/>
    <property type="match status" value="2"/>
</dbReference>
<reference evidence="12 13" key="1">
    <citation type="journal article" date="2017" name="Plant Biotechnol. J.">
        <title>A comprehensive draft genome sequence for lupin (Lupinus angustifolius), an emerging health food: insights into plant-microbe interactions and legume evolution.</title>
        <authorList>
            <person name="Hane J.K."/>
            <person name="Ming Y."/>
            <person name="Kamphuis L.G."/>
            <person name="Nelson M.N."/>
            <person name="Garg G."/>
            <person name="Atkins C.A."/>
            <person name="Bayer P.E."/>
            <person name="Bravo A."/>
            <person name="Bringans S."/>
            <person name="Cannon S."/>
            <person name="Edwards D."/>
            <person name="Foley R."/>
            <person name="Gao L.L."/>
            <person name="Harrison M.J."/>
            <person name="Huang W."/>
            <person name="Hurgobin B."/>
            <person name="Li S."/>
            <person name="Liu C.W."/>
            <person name="McGrath A."/>
            <person name="Morahan G."/>
            <person name="Murray J."/>
            <person name="Weller J."/>
            <person name="Jian J."/>
            <person name="Singh K.B."/>
        </authorList>
    </citation>
    <scope>NUCLEOTIDE SEQUENCE [LARGE SCALE GENOMIC DNA]</scope>
    <source>
        <strain evidence="13">cv. Tanjil</strain>
        <tissue evidence="12">Whole plant</tissue>
    </source>
</reference>
<dbReference type="KEGG" id="lang:109342514"/>